<evidence type="ECO:0000256" key="2">
    <source>
        <dbReference type="SAM" id="Coils"/>
    </source>
</evidence>
<dbReference type="RefSeq" id="WP_143528262.1">
    <property type="nucleotide sequence ID" value="NZ_AP019791.1"/>
</dbReference>
<dbReference type="Pfam" id="PF02515">
    <property type="entry name" value="CoA_transf_3"/>
    <property type="match status" value="1"/>
</dbReference>
<sequence>MLPLERLKVLDLTQVMAGPFCCQLLADMGADVTKVEPPGVGDQARRSMGFTMKGEDTAAFLAVNRNKKSVTLNLKDEEARGIFYRLVREADVLVENFRPGVTRKLGIDYETLKEMNPRLIYASISGFGQTGPYAMRAGYDLIAQGMSGVMSVTGEPGRPPVKCGVPIGDLSAGLFCAFGILTAYVAREKTGRGQYIDTSLFEGALALSIWETAELWATGRIPQPFGSAHRLTAPYQALRTRDGYINVGANNQRLWKRLCTAIGREELMEDERFATNERRMANREELAAELESTLRERTTDEWMEVLLEAGFPAGPIYDYKQVFEDEHTLARGMMVEMEHPVEGTVRGLGIPVKLSETPGAVRRAAPLLGEHTRETLRRLGYSEEKIAELEEREAI</sequence>
<dbReference type="InterPro" id="IPR044855">
    <property type="entry name" value="CoA-Trfase_III_dom3_sf"/>
</dbReference>
<dbReference type="Proteomes" id="UP000318065">
    <property type="component" value="Chromosome"/>
</dbReference>
<feature type="coiled-coil region" evidence="2">
    <location>
        <begin position="264"/>
        <end position="296"/>
    </location>
</feature>
<name>A0A510HJP7_9ACTN</name>
<keyword evidence="2" id="KW-0175">Coiled coil</keyword>
<dbReference type="Gene3D" id="3.30.1540.10">
    <property type="entry name" value="formyl-coa transferase, domain 3"/>
    <property type="match status" value="1"/>
</dbReference>
<evidence type="ECO:0000256" key="1">
    <source>
        <dbReference type="ARBA" id="ARBA00022679"/>
    </source>
</evidence>
<dbReference type="AlphaFoldDB" id="A0A510HJP7"/>
<dbReference type="PANTHER" id="PTHR48207">
    <property type="entry name" value="SUCCINATE--HYDROXYMETHYLGLUTARATE COA-TRANSFERASE"/>
    <property type="match status" value="1"/>
</dbReference>
<dbReference type="InterPro" id="IPR023606">
    <property type="entry name" value="CoA-Trfase_III_dom_1_sf"/>
</dbReference>
<evidence type="ECO:0000313" key="3">
    <source>
        <dbReference type="EMBL" id="BBL80230.1"/>
    </source>
</evidence>
<keyword evidence="1 3" id="KW-0808">Transferase</keyword>
<gene>
    <name evidence="3" type="ORF">RxyAA322_20840</name>
</gene>
<proteinExistence type="predicted"/>
<protein>
    <submittedName>
        <fullName evidence="3">CoA transferase</fullName>
    </submittedName>
</protein>
<keyword evidence="4" id="KW-1185">Reference proteome</keyword>
<dbReference type="InterPro" id="IPR050483">
    <property type="entry name" value="CoA-transferase_III_domain"/>
</dbReference>
<accession>A0A510HJP7</accession>
<dbReference type="PANTHER" id="PTHR48207:SF4">
    <property type="entry name" value="BLL6097 PROTEIN"/>
    <property type="match status" value="1"/>
</dbReference>
<dbReference type="GO" id="GO:0008410">
    <property type="term" value="F:CoA-transferase activity"/>
    <property type="evidence" value="ECO:0007669"/>
    <property type="project" value="TreeGrafter"/>
</dbReference>
<reference evidence="3" key="1">
    <citation type="journal article" date="2019" name="Microbiol. Resour. Announc.">
        <title>Complete Genome Sequence of Rubrobacter xylanophilus Strain AA3-22, Isolated from Arima Onsen in Japan.</title>
        <authorList>
            <person name="Tomariguchi N."/>
            <person name="Miyazaki K."/>
        </authorList>
    </citation>
    <scope>NUCLEOTIDE SEQUENCE [LARGE SCALE GENOMIC DNA]</scope>
    <source>
        <strain evidence="3">AA3-22</strain>
    </source>
</reference>
<dbReference type="Gene3D" id="3.40.50.10540">
    <property type="entry name" value="Crotonobetainyl-coa:carnitine coa-transferase, domain 1"/>
    <property type="match status" value="1"/>
</dbReference>
<evidence type="ECO:0000313" key="4">
    <source>
        <dbReference type="Proteomes" id="UP000318065"/>
    </source>
</evidence>
<dbReference type="InterPro" id="IPR003673">
    <property type="entry name" value="CoA-Trfase_fam_III"/>
</dbReference>
<dbReference type="OrthoDB" id="9797653at2"/>
<dbReference type="EMBL" id="AP019791">
    <property type="protein sequence ID" value="BBL80230.1"/>
    <property type="molecule type" value="Genomic_DNA"/>
</dbReference>
<dbReference type="SUPFAM" id="SSF89796">
    <property type="entry name" value="CoA-transferase family III (CaiB/BaiF)"/>
    <property type="match status" value="1"/>
</dbReference>
<organism evidence="3 4">
    <name type="scientific">Rubrobacter xylanophilus</name>
    <dbReference type="NCBI Taxonomy" id="49319"/>
    <lineage>
        <taxon>Bacteria</taxon>
        <taxon>Bacillati</taxon>
        <taxon>Actinomycetota</taxon>
        <taxon>Rubrobacteria</taxon>
        <taxon>Rubrobacterales</taxon>
        <taxon>Rubrobacteraceae</taxon>
        <taxon>Rubrobacter</taxon>
    </lineage>
</organism>